<evidence type="ECO:0000259" key="1">
    <source>
        <dbReference type="Pfam" id="PF24390"/>
    </source>
</evidence>
<evidence type="ECO:0000313" key="2">
    <source>
        <dbReference type="EMBL" id="AXX95712.1"/>
    </source>
</evidence>
<dbReference type="KEGG" id="aell:AELL_2070"/>
<dbReference type="InterPro" id="IPR056920">
    <property type="entry name" value="PRTase-CE"/>
</dbReference>
<evidence type="ECO:0000313" key="5">
    <source>
        <dbReference type="Proteomes" id="UP000290588"/>
    </source>
</evidence>
<reference evidence="2 4" key="2">
    <citation type="submission" date="2018-08" db="EMBL/GenBank/DDBJ databases">
        <title>Complete genome of the Arcobacter ellisii type strain LMG 26155.</title>
        <authorList>
            <person name="Miller W.G."/>
            <person name="Yee E."/>
            <person name="Bono J.L."/>
        </authorList>
    </citation>
    <scope>NUCLEOTIDE SEQUENCE [LARGE SCALE GENOMIC DNA]</scope>
    <source>
        <strain evidence="2 4">LMG 26155</strain>
    </source>
</reference>
<protein>
    <recommendedName>
        <fullName evidence="1">PRTase-CE domain-containing protein</fullName>
    </recommendedName>
</protein>
<dbReference type="OrthoDB" id="4288730at2"/>
<accession>A0A347UA34</accession>
<dbReference type="Proteomes" id="UP000290588">
    <property type="component" value="Unassembled WGS sequence"/>
</dbReference>
<keyword evidence="4" id="KW-1185">Reference proteome</keyword>
<dbReference type="Proteomes" id="UP000262582">
    <property type="component" value="Chromosome"/>
</dbReference>
<name>A0A347UA34_9BACT</name>
<dbReference type="RefSeq" id="WP_118917882.1">
    <property type="nucleotide sequence ID" value="NZ_CP032097.1"/>
</dbReference>
<reference evidence="3 5" key="1">
    <citation type="submission" date="2017-09" db="EMBL/GenBank/DDBJ databases">
        <title>Genomics of the genus Arcobacter.</title>
        <authorList>
            <person name="Perez-Cataluna A."/>
            <person name="Figueras M.J."/>
            <person name="Salas-Masso N."/>
        </authorList>
    </citation>
    <scope>NUCLEOTIDE SEQUENCE [LARGE SCALE GENOMIC DNA]</scope>
    <source>
        <strain evidence="3 5">CECT 7837</strain>
    </source>
</reference>
<sequence>MDINLLDKKKLDDWLKQFDSSSLKSARKLIEDINFIDQVDYDFYTNNLVSRIEKEIKGYKDVYIVPINSLNLKKVEPKSDSAFVFNIKKKFNRKGNLFWSLDRKIERNSIIFFVDEFVGSGGTMVDNISLIDEVILKRIRSLTSLKKIKVCILSIVLYLDAEKYIKSKFSFINDYIYEVKGTSFDKDFICNSFSKYLKKEQCINARFGYGNICSNIVFYNNCPNNTPSILWCKQASEKSPLFVDKKVKLNYKTAYFNLKNEYIRLLKYMEEDMEFQGEILIMKKISRNNGMGLLIDTILFLFLRKKFKIKEKFLYFSKINDIQFKKILNCCSEYGLISCAKSNSRLTALGKKIITKFESLHENIYQKNSDLKDNKVIDNKVKIVYYPTQIKGIKIDV</sequence>
<organism evidence="3 5">
    <name type="scientific">Arcobacter ellisii</name>
    <dbReference type="NCBI Taxonomy" id="913109"/>
    <lineage>
        <taxon>Bacteria</taxon>
        <taxon>Pseudomonadati</taxon>
        <taxon>Campylobacterota</taxon>
        <taxon>Epsilonproteobacteria</taxon>
        <taxon>Campylobacterales</taxon>
        <taxon>Arcobacteraceae</taxon>
        <taxon>Arcobacter</taxon>
    </lineage>
</organism>
<dbReference type="AlphaFoldDB" id="A0A347UA34"/>
<dbReference type="Pfam" id="PF24390">
    <property type="entry name" value="PRTase-CE"/>
    <property type="match status" value="1"/>
</dbReference>
<evidence type="ECO:0000313" key="4">
    <source>
        <dbReference type="Proteomes" id="UP000262582"/>
    </source>
</evidence>
<proteinExistence type="predicted"/>
<gene>
    <name evidence="2" type="ORF">AELL_2070</name>
    <name evidence="3" type="ORF">CP962_04685</name>
</gene>
<feature type="domain" description="PRTase-CE" evidence="1">
    <location>
        <begin position="11"/>
        <end position="242"/>
    </location>
</feature>
<evidence type="ECO:0000313" key="3">
    <source>
        <dbReference type="EMBL" id="RXI31413.1"/>
    </source>
</evidence>
<dbReference type="EMBL" id="NXIG01000004">
    <property type="protein sequence ID" value="RXI31413.1"/>
    <property type="molecule type" value="Genomic_DNA"/>
</dbReference>
<dbReference type="EMBL" id="CP032097">
    <property type="protein sequence ID" value="AXX95712.1"/>
    <property type="molecule type" value="Genomic_DNA"/>
</dbReference>